<dbReference type="InterPro" id="IPR011107">
    <property type="entry name" value="PPI_Ypi1"/>
</dbReference>
<name>A0A553NAY3_TIGCA</name>
<evidence type="ECO:0000256" key="7">
    <source>
        <dbReference type="SAM" id="MobiDB-lite"/>
    </source>
</evidence>
<evidence type="ECO:0000256" key="4">
    <source>
        <dbReference type="ARBA" id="ARBA00022833"/>
    </source>
</evidence>
<feature type="domain" description="C3H1-type" evidence="8">
    <location>
        <begin position="191"/>
        <end position="218"/>
    </location>
</feature>
<evidence type="ECO:0000256" key="6">
    <source>
        <dbReference type="PROSITE-ProRule" id="PRU00723"/>
    </source>
</evidence>
<dbReference type="Pfam" id="PF07491">
    <property type="entry name" value="PPI_Ypi1"/>
    <property type="match status" value="1"/>
</dbReference>
<evidence type="ECO:0000313" key="9">
    <source>
        <dbReference type="EMBL" id="TRY62602.1"/>
    </source>
</evidence>
<evidence type="ECO:0000256" key="5">
    <source>
        <dbReference type="ARBA" id="ARBA00031039"/>
    </source>
</evidence>
<dbReference type="InterPro" id="IPR041367">
    <property type="entry name" value="Znf-CCCH_4"/>
</dbReference>
<dbReference type="GO" id="GO:0008157">
    <property type="term" value="F:protein phosphatase 1 binding"/>
    <property type="evidence" value="ECO:0007669"/>
    <property type="project" value="TreeGrafter"/>
</dbReference>
<dbReference type="EMBL" id="VCGU01000458">
    <property type="protein sequence ID" value="TRY62602.1"/>
    <property type="molecule type" value="Genomic_DNA"/>
</dbReference>
<dbReference type="InterPro" id="IPR036855">
    <property type="entry name" value="Znf_CCCH_sf"/>
</dbReference>
<keyword evidence="3 6" id="KW-0863">Zinc-finger</keyword>
<evidence type="ECO:0000313" key="10">
    <source>
        <dbReference type="Proteomes" id="UP000318571"/>
    </source>
</evidence>
<proteinExistence type="predicted"/>
<feature type="compositionally biased region" description="Basic and acidic residues" evidence="7">
    <location>
        <begin position="38"/>
        <end position="52"/>
    </location>
</feature>
<evidence type="ECO:0000256" key="3">
    <source>
        <dbReference type="ARBA" id="ARBA00022771"/>
    </source>
</evidence>
<evidence type="ECO:0000256" key="1">
    <source>
        <dbReference type="ARBA" id="ARBA00021994"/>
    </source>
</evidence>
<feature type="region of interest" description="Disordered" evidence="7">
    <location>
        <begin position="259"/>
        <end position="283"/>
    </location>
</feature>
<reference evidence="9 10" key="1">
    <citation type="journal article" date="2018" name="Nat. Ecol. Evol.">
        <title>Genomic signatures of mitonuclear coevolution across populations of Tigriopus californicus.</title>
        <authorList>
            <person name="Barreto F.S."/>
            <person name="Watson E.T."/>
            <person name="Lima T.G."/>
            <person name="Willett C.S."/>
            <person name="Edmands S."/>
            <person name="Li W."/>
            <person name="Burton R.S."/>
        </authorList>
    </citation>
    <scope>NUCLEOTIDE SEQUENCE [LARGE SCALE GENOMIC DNA]</scope>
    <source>
        <strain evidence="9 10">San Diego</strain>
    </source>
</reference>
<dbReference type="InterPro" id="IPR000571">
    <property type="entry name" value="Znf_CCCH"/>
</dbReference>
<protein>
    <recommendedName>
        <fullName evidence="1">E3 ubiquitin-protein ligase PPP1R11</fullName>
    </recommendedName>
    <alternativeName>
        <fullName evidence="5">Protein phosphatase 1 regulatory subunit 11</fullName>
    </alternativeName>
</protein>
<dbReference type="Pfam" id="PF18044">
    <property type="entry name" value="zf-CCCH_4"/>
    <property type="match status" value="1"/>
</dbReference>
<keyword evidence="10" id="KW-1185">Reference proteome</keyword>
<sequence length="301" mass="33602">MATPHSTRETIPAHTQVESQSPAQDCPTLRLRQTQETAVHEDQEDKKVQWSKDTVDNEGMGKKKSKCCCIYVKPRRFVPGEPENMSSLGLLGTYGSNSSSSEEETEEAEAHGPPVVLSNPFLSGNIPRTLPKPSFMQEIKDFTDKDNRATPSMASEMSVFRNPFRDREVQKKAVLERHVTMTTKQEDLKTIDGRKVCWNFRKGRCRFGHKCTFAHDSDVKTMPTPTKEPTPIESVAQNATSQAPASVKEPMTNYDEGAVITGEDSQGIGKRKKRPGLSDGLVPGKKAMKFYNKVYQNEPPP</sequence>
<comment type="caution">
    <text evidence="9">The sequence shown here is derived from an EMBL/GenBank/DDBJ whole genome shotgun (WGS) entry which is preliminary data.</text>
</comment>
<dbReference type="Proteomes" id="UP000318571">
    <property type="component" value="Chromosome 10"/>
</dbReference>
<feature type="zinc finger region" description="C3H1-type" evidence="6">
    <location>
        <begin position="191"/>
        <end position="218"/>
    </location>
</feature>
<evidence type="ECO:0000259" key="8">
    <source>
        <dbReference type="PROSITE" id="PS50103"/>
    </source>
</evidence>
<feature type="region of interest" description="Disordered" evidence="7">
    <location>
        <begin position="1"/>
        <end position="52"/>
    </location>
</feature>
<accession>A0A553NAY3</accession>
<gene>
    <name evidence="9" type="ORF">TCAL_05751</name>
</gene>
<organism evidence="9 10">
    <name type="scientific">Tigriopus californicus</name>
    <name type="common">Marine copepod</name>
    <dbReference type="NCBI Taxonomy" id="6832"/>
    <lineage>
        <taxon>Eukaryota</taxon>
        <taxon>Metazoa</taxon>
        <taxon>Ecdysozoa</taxon>
        <taxon>Arthropoda</taxon>
        <taxon>Crustacea</taxon>
        <taxon>Multicrustacea</taxon>
        <taxon>Hexanauplia</taxon>
        <taxon>Copepoda</taxon>
        <taxon>Harpacticoida</taxon>
        <taxon>Harpacticidae</taxon>
        <taxon>Tigriopus</taxon>
    </lineage>
</organism>
<dbReference type="PANTHER" id="PTHR20835">
    <property type="entry name" value="E3 UBIQUITIN-PROTEIN LIGASE PPP1R11-RELATED"/>
    <property type="match status" value="1"/>
</dbReference>
<dbReference type="STRING" id="6832.A0A553NAY3"/>
<feature type="region of interest" description="Disordered" evidence="7">
    <location>
        <begin position="81"/>
        <end position="121"/>
    </location>
</feature>
<dbReference type="Gene3D" id="4.10.1000.10">
    <property type="entry name" value="Zinc finger, CCCH-type"/>
    <property type="match status" value="1"/>
</dbReference>
<dbReference type="AlphaFoldDB" id="A0A553NAY3"/>
<dbReference type="GO" id="GO:0008270">
    <property type="term" value="F:zinc ion binding"/>
    <property type="evidence" value="ECO:0007669"/>
    <property type="project" value="UniProtKB-KW"/>
</dbReference>
<dbReference type="GO" id="GO:0004865">
    <property type="term" value="F:protein serine/threonine phosphatase inhibitor activity"/>
    <property type="evidence" value="ECO:0007669"/>
    <property type="project" value="InterPro"/>
</dbReference>
<dbReference type="GO" id="GO:0005634">
    <property type="term" value="C:nucleus"/>
    <property type="evidence" value="ECO:0007669"/>
    <property type="project" value="TreeGrafter"/>
</dbReference>
<dbReference type="PROSITE" id="PS50103">
    <property type="entry name" value="ZF_C3H1"/>
    <property type="match status" value="1"/>
</dbReference>
<keyword evidence="4 6" id="KW-0862">Zinc</keyword>
<keyword evidence="2 6" id="KW-0479">Metal-binding</keyword>
<dbReference type="SUPFAM" id="SSF90229">
    <property type="entry name" value="CCCH zinc finger"/>
    <property type="match status" value="1"/>
</dbReference>
<dbReference type="PANTHER" id="PTHR20835:SF0">
    <property type="entry name" value="E3 UBIQUITIN-PROTEIN LIGASE PPP1R11"/>
    <property type="match status" value="1"/>
</dbReference>
<evidence type="ECO:0000256" key="2">
    <source>
        <dbReference type="ARBA" id="ARBA00022723"/>
    </source>
</evidence>
<feature type="compositionally biased region" description="Low complexity" evidence="7">
    <location>
        <begin position="86"/>
        <end position="100"/>
    </location>
</feature>